<dbReference type="PANTHER" id="PTHR47690:SF1">
    <property type="entry name" value="GLUCOKINASE"/>
    <property type="match status" value="1"/>
</dbReference>
<proteinExistence type="inferred from homology"/>
<name>A0ABV5JGH3_9RHOB</name>
<evidence type="ECO:0000256" key="3">
    <source>
        <dbReference type="RuleBase" id="RU004046"/>
    </source>
</evidence>
<protein>
    <submittedName>
        <fullName evidence="4">ROK family protein</fullName>
    </submittedName>
</protein>
<dbReference type="SUPFAM" id="SSF53067">
    <property type="entry name" value="Actin-like ATPase domain"/>
    <property type="match status" value="1"/>
</dbReference>
<dbReference type="RefSeq" id="WP_213887801.1">
    <property type="nucleotide sequence ID" value="NZ_JAGFNU010000002.1"/>
</dbReference>
<keyword evidence="1" id="KW-0808">Transferase</keyword>
<dbReference type="Gene3D" id="3.40.367.20">
    <property type="match status" value="1"/>
</dbReference>
<accession>A0ABV5JGH3</accession>
<evidence type="ECO:0000256" key="2">
    <source>
        <dbReference type="ARBA" id="ARBA00022777"/>
    </source>
</evidence>
<comment type="caution">
    <text evidence="4">The sequence shown here is derived from an EMBL/GenBank/DDBJ whole genome shotgun (WGS) entry which is preliminary data.</text>
</comment>
<dbReference type="InterPro" id="IPR050201">
    <property type="entry name" value="Bacterial_glucokinase"/>
</dbReference>
<keyword evidence="2" id="KW-0418">Kinase</keyword>
<reference evidence="4 5" key="1">
    <citation type="submission" date="2024-09" db="EMBL/GenBank/DDBJ databases">
        <authorList>
            <person name="Sun Q."/>
            <person name="Mori K."/>
        </authorList>
    </citation>
    <scope>NUCLEOTIDE SEQUENCE [LARGE SCALE GENOMIC DNA]</scope>
    <source>
        <strain evidence="4 5">CECT 8726</strain>
    </source>
</reference>
<gene>
    <name evidence="4" type="ORF">ACFFUT_12320</name>
</gene>
<dbReference type="InterPro" id="IPR003836">
    <property type="entry name" value="Glucokinase"/>
</dbReference>
<evidence type="ECO:0000313" key="4">
    <source>
        <dbReference type="EMBL" id="MFB9232571.1"/>
    </source>
</evidence>
<dbReference type="CDD" id="cd24008">
    <property type="entry name" value="ASKHA_NBD_GLK"/>
    <property type="match status" value="1"/>
</dbReference>
<dbReference type="PANTHER" id="PTHR47690">
    <property type="entry name" value="GLUCOKINASE"/>
    <property type="match status" value="1"/>
</dbReference>
<comment type="similarity">
    <text evidence="3">Belongs to the bacterial glucokinase family.</text>
</comment>
<dbReference type="InterPro" id="IPR043129">
    <property type="entry name" value="ATPase_NBD"/>
</dbReference>
<evidence type="ECO:0000313" key="5">
    <source>
        <dbReference type="Proteomes" id="UP001589683"/>
    </source>
</evidence>
<organism evidence="4 5">
    <name type="scientific">Pseudohalocynthiibacter aestuariivivens</name>
    <dbReference type="NCBI Taxonomy" id="1591409"/>
    <lineage>
        <taxon>Bacteria</taxon>
        <taxon>Pseudomonadati</taxon>
        <taxon>Pseudomonadota</taxon>
        <taxon>Alphaproteobacteria</taxon>
        <taxon>Rhodobacterales</taxon>
        <taxon>Paracoccaceae</taxon>
        <taxon>Pseudohalocynthiibacter</taxon>
    </lineage>
</organism>
<keyword evidence="5" id="KW-1185">Reference proteome</keyword>
<dbReference type="EMBL" id="JBHMEA010000039">
    <property type="protein sequence ID" value="MFB9232571.1"/>
    <property type="molecule type" value="Genomic_DNA"/>
</dbReference>
<dbReference type="Gene3D" id="3.30.420.40">
    <property type="match status" value="1"/>
</dbReference>
<sequence>MAKHSVTNRHLVADIGGTNTRIAQAEGSVLISGTMERFRNNEYSCFDNVLREYLATHTGVRFESLCFALAGPVWNGCGTLTNLNWKIDTRRICEDFGIREAFLLNDLEVQGHAIDHLEHEAISTIFPSQRGNAAINRNSAKLVVGLGTGFNTATVQETKSGPLILSSESGHMGLNLTTPTARALIQHLEKDINFVACEDVLSGRGIERVFQWLSNGVRTAPILSAPEIVLAADNGDEKAKETIRSVCKILGATVGDLALTHLPFGGIFLVGSVARALSPYLAEMGFDECFRAKGRFSDFMDEFSVSVMDDDFAGLKGCAVFLGQSQGRA</sequence>
<dbReference type="Proteomes" id="UP001589683">
    <property type="component" value="Unassembled WGS sequence"/>
</dbReference>
<dbReference type="Pfam" id="PF02685">
    <property type="entry name" value="Glucokinase"/>
    <property type="match status" value="1"/>
</dbReference>
<evidence type="ECO:0000256" key="1">
    <source>
        <dbReference type="ARBA" id="ARBA00022679"/>
    </source>
</evidence>